<evidence type="ECO:0000313" key="1">
    <source>
        <dbReference type="EMBL" id="OOF34818.1"/>
    </source>
</evidence>
<dbReference type="Proteomes" id="UP000189431">
    <property type="component" value="Unassembled WGS sequence"/>
</dbReference>
<sequence length="67" mass="7805">MTLFSLFHQDYPLYTTFSHPEVYVAGKKKVKQAMTVSKITPGKIKEGFQRLNQYTKKPMTFGYNQIV</sequence>
<dbReference type="EMBL" id="MUFR01000007">
    <property type="protein sequence ID" value="OOF34818.1"/>
    <property type="molecule type" value="Genomic_DNA"/>
</dbReference>
<keyword evidence="2" id="KW-1185">Reference proteome</keyword>
<name>A0ABX3KTF6_SALCS</name>
<comment type="caution">
    <text evidence="1">The sequence shown here is derived from an EMBL/GenBank/DDBJ whole genome shotgun (WGS) entry which is preliminary data.</text>
</comment>
<reference evidence="2" key="1">
    <citation type="submission" date="2017-01" db="EMBL/GenBank/DDBJ databases">
        <title>Draft genome of the species Salinivibrio costicola subsp. alcaliphilus.</title>
        <authorList>
            <person name="Lopez-Hermoso C."/>
            <person name="De La Haba R."/>
            <person name="Sanchez-Porro C."/>
            <person name="Ventosa A."/>
        </authorList>
    </citation>
    <scope>NUCLEOTIDE SEQUENCE [LARGE SCALE GENOMIC DNA]</scope>
    <source>
        <strain evidence="2">CBH448</strain>
    </source>
</reference>
<protein>
    <submittedName>
        <fullName evidence="1">Uncharacterized protein</fullName>
    </submittedName>
</protein>
<evidence type="ECO:0000313" key="2">
    <source>
        <dbReference type="Proteomes" id="UP000189431"/>
    </source>
</evidence>
<accession>A0ABX3KTF6</accession>
<gene>
    <name evidence="1" type="ORF">BZJ21_03900</name>
</gene>
<proteinExistence type="predicted"/>
<dbReference type="RefSeq" id="WP_021022629.1">
    <property type="nucleotide sequence ID" value="NZ_MUFR01000007.1"/>
</dbReference>
<organism evidence="1 2">
    <name type="scientific">Salinivibrio costicola subsp. alcaliphilus</name>
    <dbReference type="NCBI Taxonomy" id="272773"/>
    <lineage>
        <taxon>Bacteria</taxon>
        <taxon>Pseudomonadati</taxon>
        <taxon>Pseudomonadota</taxon>
        <taxon>Gammaproteobacteria</taxon>
        <taxon>Vibrionales</taxon>
        <taxon>Vibrionaceae</taxon>
        <taxon>Salinivibrio</taxon>
    </lineage>
</organism>